<gene>
    <name evidence="2" type="ORF">O6P43_000277</name>
</gene>
<dbReference type="InterPro" id="IPR039780">
    <property type="entry name" value="Mot2"/>
</dbReference>
<dbReference type="Proteomes" id="UP001163823">
    <property type="component" value="Chromosome 1"/>
</dbReference>
<name>A0AAD7QG77_QUISA</name>
<feature type="region of interest" description="Disordered" evidence="1">
    <location>
        <begin position="313"/>
        <end position="342"/>
    </location>
</feature>
<sequence>MLTKLVDHLLQQPGKASISVNGVSFAEEQCDWSIDSEANSQAQVVTNSSTQVEEDIISFDNQRLKDPEVSRSPYIPTSPGLLHFSNHSRPYPLQNSERYDDVGVNGAPLFVDSNVSDGPRLSSSRSILNGYPEKLVSSSSSGSNRALEHSFLLQDEGKGQHIGRLGEAANSGINASLDRGESSIISNILSMDFDTWDDSLASPQNLAKLLRDKDEQPGPLKVSSSWKAQNNNQSRFSFARQENYRNKAFDVYPSVNASARLPKNHSFIQDFAERDFYTDKLGIGNGFSSSGIEESENLGSSYYGVSSSNLSAGSRTQISAPPGFSAPSRPPPPGFSSHERMDHAFDPLSGNSLLEASSFLRNSYQAPITGNIGGTGDIEFMDPAILAVGKGRLQGATNNPGLNIRSNFPPQLNSFENEARLQLMMQRSPSPHQNFRFPEIGNNYSHLGNSYDISSRFVDQSQVSNISPFAQLSLQQPRNTMLSNGQWDGWNEVQGGNSLRMAEVMRNESLGYNKFYTGYEDSKYRMPNSGDIYNRTFGI</sequence>
<comment type="caution">
    <text evidence="2">The sequence shown here is derived from an EMBL/GenBank/DDBJ whole genome shotgun (WGS) entry which is preliminary data.</text>
</comment>
<dbReference type="GO" id="GO:0016567">
    <property type="term" value="P:protein ubiquitination"/>
    <property type="evidence" value="ECO:0007669"/>
    <property type="project" value="TreeGrafter"/>
</dbReference>
<dbReference type="EMBL" id="JARAOO010000001">
    <property type="protein sequence ID" value="KAJ7980940.1"/>
    <property type="molecule type" value="Genomic_DNA"/>
</dbReference>
<reference evidence="2 3" key="1">
    <citation type="journal article" date="2023" name="Science">
        <title>Elucidation of the pathway for biosynthesis of saponin adjuvants from the soapbark tree.</title>
        <authorList>
            <person name="Reed J."/>
            <person name="Orme A."/>
            <person name="El-Demerdash A."/>
            <person name="Owen C."/>
            <person name="Martin L.B.B."/>
            <person name="Misra R.C."/>
            <person name="Kikuchi S."/>
            <person name="Rejzek M."/>
            <person name="Martin A.C."/>
            <person name="Harkess A."/>
            <person name="Leebens-Mack J."/>
            <person name="Louveau T."/>
            <person name="Stephenson M.J."/>
            <person name="Osbourn A."/>
        </authorList>
    </citation>
    <scope>NUCLEOTIDE SEQUENCE [LARGE SCALE GENOMIC DNA]</scope>
    <source>
        <strain evidence="2">S10</strain>
    </source>
</reference>
<proteinExistence type="predicted"/>
<keyword evidence="3" id="KW-1185">Reference proteome</keyword>
<dbReference type="AlphaFoldDB" id="A0AAD7QG77"/>
<protein>
    <submittedName>
        <fullName evidence="2">RNA binding (RRM/RBD/RNP motifs) family protein</fullName>
    </submittedName>
</protein>
<evidence type="ECO:0000313" key="2">
    <source>
        <dbReference type="EMBL" id="KAJ7980940.1"/>
    </source>
</evidence>
<organism evidence="2 3">
    <name type="scientific">Quillaja saponaria</name>
    <name type="common">Soap bark tree</name>
    <dbReference type="NCBI Taxonomy" id="32244"/>
    <lineage>
        <taxon>Eukaryota</taxon>
        <taxon>Viridiplantae</taxon>
        <taxon>Streptophyta</taxon>
        <taxon>Embryophyta</taxon>
        <taxon>Tracheophyta</taxon>
        <taxon>Spermatophyta</taxon>
        <taxon>Magnoliopsida</taxon>
        <taxon>eudicotyledons</taxon>
        <taxon>Gunneridae</taxon>
        <taxon>Pentapetalae</taxon>
        <taxon>rosids</taxon>
        <taxon>fabids</taxon>
        <taxon>Fabales</taxon>
        <taxon>Quillajaceae</taxon>
        <taxon>Quillaja</taxon>
    </lineage>
</organism>
<evidence type="ECO:0000313" key="3">
    <source>
        <dbReference type="Proteomes" id="UP001163823"/>
    </source>
</evidence>
<dbReference type="PANTHER" id="PTHR12603:SF36">
    <property type="entry name" value="RNA BINDING (RRM_RBD_RNP MOTIFS) FAMILY PROTEIN"/>
    <property type="match status" value="1"/>
</dbReference>
<dbReference type="PANTHER" id="PTHR12603">
    <property type="entry name" value="CCR4-NOT TRANSCRIPTION COMPLEX RELATED"/>
    <property type="match status" value="1"/>
</dbReference>
<dbReference type="GO" id="GO:0004842">
    <property type="term" value="F:ubiquitin-protein transferase activity"/>
    <property type="evidence" value="ECO:0007669"/>
    <property type="project" value="InterPro"/>
</dbReference>
<accession>A0AAD7QG77</accession>
<dbReference type="GO" id="GO:0030014">
    <property type="term" value="C:CCR4-NOT complex"/>
    <property type="evidence" value="ECO:0007669"/>
    <property type="project" value="InterPro"/>
</dbReference>
<dbReference type="KEGG" id="qsa:O6P43_000277"/>
<evidence type="ECO:0000256" key="1">
    <source>
        <dbReference type="SAM" id="MobiDB-lite"/>
    </source>
</evidence>